<keyword evidence="5 11" id="KW-0808">Transferase</keyword>
<keyword evidence="6" id="KW-0547">Nucleotide-binding</keyword>
<comment type="function">
    <text evidence="3">Catalyzes the phosphorylation of hydroxymethylpyrimidine phosphate (HMP-P) to HMP-PP, and of HMP to HMP-P.</text>
</comment>
<reference evidence="11 12" key="1">
    <citation type="submission" date="2019-02" db="EMBL/GenBank/DDBJ databases">
        <title>Draft genome sequences of novel Actinobacteria.</title>
        <authorList>
            <person name="Sahin N."/>
            <person name="Ay H."/>
            <person name="Saygin H."/>
        </authorList>
    </citation>
    <scope>NUCLEOTIDE SEQUENCE [LARGE SCALE GENOMIC DNA]</scope>
    <source>
        <strain evidence="11 12">KC603</strain>
    </source>
</reference>
<name>A0A4R4RIR2_9ACTN</name>
<dbReference type="PANTHER" id="PTHR20858">
    <property type="entry name" value="PHOSPHOMETHYLPYRIMIDINE KINASE"/>
    <property type="match status" value="1"/>
</dbReference>
<dbReference type="EC" id="2.7.4.7" evidence="11"/>
<dbReference type="AlphaFoldDB" id="A0A4R4RIR2"/>
<evidence type="ECO:0000256" key="2">
    <source>
        <dbReference type="ARBA" id="ARBA00000565"/>
    </source>
</evidence>
<comment type="catalytic activity">
    <reaction evidence="2">
        <text>4-amino-2-methyl-5-(phosphooxymethyl)pyrimidine + ATP = 4-amino-2-methyl-5-(diphosphooxymethyl)pyrimidine + ADP</text>
        <dbReference type="Rhea" id="RHEA:19893"/>
        <dbReference type="ChEBI" id="CHEBI:30616"/>
        <dbReference type="ChEBI" id="CHEBI:57841"/>
        <dbReference type="ChEBI" id="CHEBI:58354"/>
        <dbReference type="ChEBI" id="CHEBI:456216"/>
        <dbReference type="EC" id="2.7.4.7"/>
    </reaction>
</comment>
<evidence type="ECO:0000256" key="8">
    <source>
        <dbReference type="ARBA" id="ARBA00022840"/>
    </source>
</evidence>
<evidence type="ECO:0000256" key="6">
    <source>
        <dbReference type="ARBA" id="ARBA00022741"/>
    </source>
</evidence>
<dbReference type="FunFam" id="3.40.1190.20:FF:000003">
    <property type="entry name" value="Phosphomethylpyrimidine kinase ThiD"/>
    <property type="match status" value="1"/>
</dbReference>
<comment type="catalytic activity">
    <reaction evidence="1">
        <text>4-amino-5-hydroxymethyl-2-methylpyrimidine + ATP = 4-amino-2-methyl-5-(phosphooxymethyl)pyrimidine + ADP + H(+)</text>
        <dbReference type="Rhea" id="RHEA:23096"/>
        <dbReference type="ChEBI" id="CHEBI:15378"/>
        <dbReference type="ChEBI" id="CHEBI:16892"/>
        <dbReference type="ChEBI" id="CHEBI:30616"/>
        <dbReference type="ChEBI" id="CHEBI:58354"/>
        <dbReference type="ChEBI" id="CHEBI:456216"/>
        <dbReference type="EC" id="2.7.1.49"/>
    </reaction>
</comment>
<comment type="caution">
    <text evidence="11">The sequence shown here is derived from an EMBL/GenBank/DDBJ whole genome shotgun (WGS) entry which is preliminary data.</text>
</comment>
<gene>
    <name evidence="11" type="primary">thiD</name>
    <name evidence="11" type="ORF">E1212_18425</name>
</gene>
<keyword evidence="12" id="KW-1185">Reference proteome</keyword>
<keyword evidence="8" id="KW-0067">ATP-binding</keyword>
<keyword evidence="7 11" id="KW-0418">Kinase</keyword>
<dbReference type="UniPathway" id="UPA00060">
    <property type="reaction ID" value="UER00138"/>
</dbReference>
<dbReference type="RefSeq" id="WP_131985090.1">
    <property type="nucleotide sequence ID" value="NZ_SMKL01000042.1"/>
</dbReference>
<proteinExistence type="predicted"/>
<evidence type="ECO:0000313" key="11">
    <source>
        <dbReference type="EMBL" id="TDC49441.1"/>
    </source>
</evidence>
<evidence type="ECO:0000256" key="3">
    <source>
        <dbReference type="ARBA" id="ARBA00003848"/>
    </source>
</evidence>
<sequence>MTPTIITVAGSDPSGGAGIQADLKTFSALRAYGGAVLTALTAQNTRGVTGVLPIPGAFVAEQLDALFADLDVRAVKTGMLGSPDVVEAVADAARRHGVRNLVVDPVMVATSGDRLVDDATVEAIRDRLLPLAAVVTPNLPETAALLGLPAVAADEAAAAAVELHAKGPAALVKGGHAAGPDSVDVLADDDGVLELRVPRVPTANTHGTGCTLSSAIAVGLGHGRPLRDAVRAAKAYLTDALLAADQLHVGAGHGPVHHFHAWWTPEGTPA</sequence>
<organism evidence="11 12">
    <name type="scientific">Jiangella ureilytica</name>
    <dbReference type="NCBI Taxonomy" id="2530374"/>
    <lineage>
        <taxon>Bacteria</taxon>
        <taxon>Bacillati</taxon>
        <taxon>Actinomycetota</taxon>
        <taxon>Actinomycetes</taxon>
        <taxon>Jiangellales</taxon>
        <taxon>Jiangellaceae</taxon>
        <taxon>Jiangella</taxon>
    </lineage>
</organism>
<dbReference type="NCBIfam" id="TIGR00097">
    <property type="entry name" value="HMP-P_kinase"/>
    <property type="match status" value="1"/>
</dbReference>
<dbReference type="GO" id="GO:0009228">
    <property type="term" value="P:thiamine biosynthetic process"/>
    <property type="evidence" value="ECO:0007669"/>
    <property type="project" value="UniProtKB-KW"/>
</dbReference>
<dbReference type="InterPro" id="IPR029056">
    <property type="entry name" value="Ribokinase-like"/>
</dbReference>
<dbReference type="GO" id="GO:0005829">
    <property type="term" value="C:cytosol"/>
    <property type="evidence" value="ECO:0007669"/>
    <property type="project" value="TreeGrafter"/>
</dbReference>
<dbReference type="InterPro" id="IPR013749">
    <property type="entry name" value="PM/HMP-P_kinase-1"/>
</dbReference>
<evidence type="ECO:0000256" key="7">
    <source>
        <dbReference type="ARBA" id="ARBA00022777"/>
    </source>
</evidence>
<comment type="pathway">
    <text evidence="4">Cofactor biosynthesis; thiamine diphosphate biosynthesis; 4-amino-2-methyl-5-diphosphomethylpyrimidine from 5-amino-1-(5-phospho-D-ribosyl)imidazole: step 3/3.</text>
</comment>
<dbReference type="CDD" id="cd01169">
    <property type="entry name" value="HMPP_kinase"/>
    <property type="match status" value="1"/>
</dbReference>
<protein>
    <submittedName>
        <fullName evidence="11">Bifunctional hydroxymethylpyrimidine kinase/phosphomethylpyrimidine kinase</fullName>
        <ecNumber evidence="11">2.7.1.49</ecNumber>
        <ecNumber evidence="11">2.7.4.7</ecNumber>
    </submittedName>
</protein>
<dbReference type="SUPFAM" id="SSF53613">
    <property type="entry name" value="Ribokinase-like"/>
    <property type="match status" value="1"/>
</dbReference>
<evidence type="ECO:0000256" key="4">
    <source>
        <dbReference type="ARBA" id="ARBA00004769"/>
    </source>
</evidence>
<keyword evidence="9" id="KW-0784">Thiamine biosynthesis</keyword>
<dbReference type="EC" id="2.7.1.49" evidence="11"/>
<dbReference type="GO" id="GO:0008972">
    <property type="term" value="F:phosphomethylpyrimidine kinase activity"/>
    <property type="evidence" value="ECO:0007669"/>
    <property type="project" value="UniProtKB-EC"/>
</dbReference>
<dbReference type="GO" id="GO:0008902">
    <property type="term" value="F:hydroxymethylpyrimidine kinase activity"/>
    <property type="evidence" value="ECO:0007669"/>
    <property type="project" value="UniProtKB-EC"/>
</dbReference>
<dbReference type="PANTHER" id="PTHR20858:SF17">
    <property type="entry name" value="HYDROXYMETHYLPYRIMIDINE_PHOSPHOMETHYLPYRIMIDINE KINASE THI20-RELATED"/>
    <property type="match status" value="1"/>
</dbReference>
<dbReference type="Pfam" id="PF08543">
    <property type="entry name" value="Phos_pyr_kin"/>
    <property type="match status" value="1"/>
</dbReference>
<dbReference type="GO" id="GO:0005524">
    <property type="term" value="F:ATP binding"/>
    <property type="evidence" value="ECO:0007669"/>
    <property type="project" value="UniProtKB-KW"/>
</dbReference>
<evidence type="ECO:0000256" key="9">
    <source>
        <dbReference type="ARBA" id="ARBA00022977"/>
    </source>
</evidence>
<dbReference type="Gene3D" id="3.40.1190.20">
    <property type="match status" value="1"/>
</dbReference>
<evidence type="ECO:0000313" key="12">
    <source>
        <dbReference type="Proteomes" id="UP000295621"/>
    </source>
</evidence>
<evidence type="ECO:0000256" key="5">
    <source>
        <dbReference type="ARBA" id="ARBA00022679"/>
    </source>
</evidence>
<dbReference type="GO" id="GO:0009229">
    <property type="term" value="P:thiamine diphosphate biosynthetic process"/>
    <property type="evidence" value="ECO:0007669"/>
    <property type="project" value="UniProtKB-UniPathway"/>
</dbReference>
<dbReference type="Proteomes" id="UP000295621">
    <property type="component" value="Unassembled WGS sequence"/>
</dbReference>
<dbReference type="OrthoDB" id="34166at2"/>
<evidence type="ECO:0000259" key="10">
    <source>
        <dbReference type="Pfam" id="PF08543"/>
    </source>
</evidence>
<feature type="domain" description="Pyridoxamine kinase/Phosphomethylpyrimidine kinase" evidence="10">
    <location>
        <begin position="12"/>
        <end position="257"/>
    </location>
</feature>
<dbReference type="EMBL" id="SMKL01000042">
    <property type="protein sequence ID" value="TDC49441.1"/>
    <property type="molecule type" value="Genomic_DNA"/>
</dbReference>
<evidence type="ECO:0000256" key="1">
    <source>
        <dbReference type="ARBA" id="ARBA00000151"/>
    </source>
</evidence>
<dbReference type="InterPro" id="IPR004399">
    <property type="entry name" value="HMP/HMP-P_kinase_dom"/>
</dbReference>
<accession>A0A4R4RIR2</accession>